<name>A0A0R2LK87_9LACO</name>
<dbReference type="STRING" id="449659.IV66_GL001758"/>
<dbReference type="AlphaFoldDB" id="A0A0R2LK87"/>
<dbReference type="PROSITE" id="PS00101">
    <property type="entry name" value="HEXAPEP_TRANSFERASES"/>
    <property type="match status" value="1"/>
</dbReference>
<dbReference type="EMBL" id="JQCN01000004">
    <property type="protein sequence ID" value="KRO02088.1"/>
    <property type="molecule type" value="Genomic_DNA"/>
</dbReference>
<dbReference type="InterPro" id="IPR011004">
    <property type="entry name" value="Trimer_LpxA-like_sf"/>
</dbReference>
<dbReference type="GO" id="GO:0008374">
    <property type="term" value="F:O-acyltransferase activity"/>
    <property type="evidence" value="ECO:0007669"/>
    <property type="project" value="TreeGrafter"/>
</dbReference>
<organism evidence="4 5">
    <name type="scientific">Ligilactobacillus pobuzihii</name>
    <dbReference type="NCBI Taxonomy" id="449659"/>
    <lineage>
        <taxon>Bacteria</taxon>
        <taxon>Bacillati</taxon>
        <taxon>Bacillota</taxon>
        <taxon>Bacilli</taxon>
        <taxon>Lactobacillales</taxon>
        <taxon>Lactobacillaceae</taxon>
        <taxon>Ligilactobacillus</taxon>
    </lineage>
</organism>
<keyword evidence="5" id="KW-1185">Reference proteome</keyword>
<sequence>MELTELLNVLNTEKIIRSGSEVENSMHNVSTEARRLCMILNTGVYTEAEIRAQFFDLIGQENDPTFSLFLPFTTDFGKNIEVGQHVFINSGCRFQDQGKIVIGDNSLVGHNVVIATINHDFKPDDRGTMHLKPVKLEQNTWIGSSSTILPGVTVGKNSVVAAGSIVTKDVPANTVVAGNPARIIKHLES</sequence>
<dbReference type="SUPFAM" id="SSF51161">
    <property type="entry name" value="Trimeric LpxA-like enzymes"/>
    <property type="match status" value="1"/>
</dbReference>
<dbReference type="PANTHER" id="PTHR23416">
    <property type="entry name" value="SIALIC ACID SYNTHASE-RELATED"/>
    <property type="match status" value="1"/>
</dbReference>
<keyword evidence="2 4" id="KW-0808">Transferase</keyword>
<dbReference type="OrthoDB" id="9812571at2"/>
<evidence type="ECO:0000256" key="1">
    <source>
        <dbReference type="ARBA" id="ARBA00007274"/>
    </source>
</evidence>
<dbReference type="Pfam" id="PF14602">
    <property type="entry name" value="Hexapep_2"/>
    <property type="match status" value="2"/>
</dbReference>
<dbReference type="InterPro" id="IPR018357">
    <property type="entry name" value="Hexapep_transf_CS"/>
</dbReference>
<dbReference type="InterPro" id="IPR001451">
    <property type="entry name" value="Hexapep"/>
</dbReference>
<gene>
    <name evidence="4" type="ORF">IV66_GL001758</name>
</gene>
<reference evidence="4 5" key="1">
    <citation type="journal article" date="2015" name="Genome Announc.">
        <title>Expanding the biotechnology potential of lactobacilli through comparative genomics of 213 strains and associated genera.</title>
        <authorList>
            <person name="Sun Z."/>
            <person name="Harris H.M."/>
            <person name="McCann A."/>
            <person name="Guo C."/>
            <person name="Argimon S."/>
            <person name="Zhang W."/>
            <person name="Yang X."/>
            <person name="Jeffery I.B."/>
            <person name="Cooney J.C."/>
            <person name="Kagawa T.F."/>
            <person name="Liu W."/>
            <person name="Song Y."/>
            <person name="Salvetti E."/>
            <person name="Wrobel A."/>
            <person name="Rasinkangas P."/>
            <person name="Parkhill J."/>
            <person name="Rea M.C."/>
            <person name="O'Sullivan O."/>
            <person name="Ritari J."/>
            <person name="Douillard F.P."/>
            <person name="Paul Ross R."/>
            <person name="Yang R."/>
            <person name="Briner A.E."/>
            <person name="Felis G.E."/>
            <person name="de Vos W.M."/>
            <person name="Barrangou R."/>
            <person name="Klaenhammer T.R."/>
            <person name="Caufield P.W."/>
            <person name="Cui Y."/>
            <person name="Zhang H."/>
            <person name="O'Toole P.W."/>
        </authorList>
    </citation>
    <scope>NUCLEOTIDE SEQUENCE [LARGE SCALE GENOMIC DNA]</scope>
    <source>
        <strain evidence="4 5">NBRC 103219</strain>
    </source>
</reference>
<dbReference type="Gene3D" id="2.160.10.10">
    <property type="entry name" value="Hexapeptide repeat proteins"/>
    <property type="match status" value="1"/>
</dbReference>
<dbReference type="InterPro" id="IPR051159">
    <property type="entry name" value="Hexapeptide_acetyltransf"/>
</dbReference>
<evidence type="ECO:0000313" key="5">
    <source>
        <dbReference type="Proteomes" id="UP000051886"/>
    </source>
</evidence>
<keyword evidence="3" id="KW-0677">Repeat</keyword>
<dbReference type="PATRIC" id="fig|449659.4.peg.1797"/>
<proteinExistence type="inferred from homology"/>
<dbReference type="PANTHER" id="PTHR23416:SF23">
    <property type="entry name" value="ACETYLTRANSFERASE C18B11.09C-RELATED"/>
    <property type="match status" value="1"/>
</dbReference>
<comment type="caution">
    <text evidence="4">The sequence shown here is derived from an EMBL/GenBank/DDBJ whole genome shotgun (WGS) entry which is preliminary data.</text>
</comment>
<accession>A0A0R2LK87</accession>
<evidence type="ECO:0000256" key="2">
    <source>
        <dbReference type="ARBA" id="ARBA00022679"/>
    </source>
</evidence>
<protein>
    <submittedName>
        <fullName evidence="4">Galactoside O-acetyltransferase</fullName>
    </submittedName>
</protein>
<evidence type="ECO:0000256" key="3">
    <source>
        <dbReference type="ARBA" id="ARBA00022737"/>
    </source>
</evidence>
<evidence type="ECO:0000313" key="4">
    <source>
        <dbReference type="EMBL" id="KRO02088.1"/>
    </source>
</evidence>
<dbReference type="Proteomes" id="UP000051886">
    <property type="component" value="Unassembled WGS sequence"/>
</dbReference>
<comment type="similarity">
    <text evidence="1">Belongs to the transferase hexapeptide repeat family.</text>
</comment>
<dbReference type="RefSeq" id="WP_017867377.1">
    <property type="nucleotide sequence ID" value="NZ_BJYB01000010.1"/>
</dbReference>